<evidence type="ECO:0000256" key="1">
    <source>
        <dbReference type="SAM" id="Phobius"/>
    </source>
</evidence>
<name>A0ABV6VSE2_9ACTN</name>
<keyword evidence="1" id="KW-1133">Transmembrane helix</keyword>
<dbReference type="Pfam" id="PF14317">
    <property type="entry name" value="YcxB"/>
    <property type="match status" value="1"/>
</dbReference>
<dbReference type="InterPro" id="IPR025588">
    <property type="entry name" value="YcxB-like_C"/>
</dbReference>
<feature type="transmembrane region" description="Helical" evidence="1">
    <location>
        <begin position="51"/>
        <end position="70"/>
    </location>
</feature>
<organism evidence="3 4">
    <name type="scientific">Streptacidiphilus cavernicola</name>
    <dbReference type="NCBI Taxonomy" id="3342716"/>
    <lineage>
        <taxon>Bacteria</taxon>
        <taxon>Bacillati</taxon>
        <taxon>Actinomycetota</taxon>
        <taxon>Actinomycetes</taxon>
        <taxon>Kitasatosporales</taxon>
        <taxon>Streptomycetaceae</taxon>
        <taxon>Streptacidiphilus</taxon>
    </lineage>
</organism>
<dbReference type="Proteomes" id="UP001592531">
    <property type="component" value="Unassembled WGS sequence"/>
</dbReference>
<feature type="transmembrane region" description="Helical" evidence="1">
    <location>
        <begin position="27"/>
        <end position="45"/>
    </location>
</feature>
<proteinExistence type="predicted"/>
<keyword evidence="1" id="KW-0472">Membrane</keyword>
<dbReference type="EMBL" id="JBHFAB010000005">
    <property type="protein sequence ID" value="MFC1416645.1"/>
    <property type="molecule type" value="Genomic_DNA"/>
</dbReference>
<feature type="domain" description="YcxB-like C-terminal" evidence="2">
    <location>
        <begin position="89"/>
        <end position="148"/>
    </location>
</feature>
<evidence type="ECO:0000259" key="2">
    <source>
        <dbReference type="Pfam" id="PF14317"/>
    </source>
</evidence>
<accession>A0ABV6VSE2</accession>
<gene>
    <name evidence="3" type="ORF">ACEZDE_08325</name>
</gene>
<keyword evidence="1" id="KW-0812">Transmembrane</keyword>
<sequence>MNIALSYQLTPDEVRRALATMARGRRAVLLSACAVVLLSGVLLLVDGAYANGALCSFLGVAYLFLLVLGPRTAVRRQAARLCQATQLVFTDAGFEIDTPFERAQITWAAISMVRETDEAFLLHRTKRMANIVPKRAFAPAQLAEFSAFAGVSGGGRKGTP</sequence>
<dbReference type="RefSeq" id="WP_380534067.1">
    <property type="nucleotide sequence ID" value="NZ_JBHFAB010000005.1"/>
</dbReference>
<comment type="caution">
    <text evidence="3">The sequence shown here is derived from an EMBL/GenBank/DDBJ whole genome shotgun (WGS) entry which is preliminary data.</text>
</comment>
<keyword evidence="4" id="KW-1185">Reference proteome</keyword>
<evidence type="ECO:0000313" key="4">
    <source>
        <dbReference type="Proteomes" id="UP001592531"/>
    </source>
</evidence>
<protein>
    <submittedName>
        <fullName evidence="3">YcxB family protein</fullName>
    </submittedName>
</protein>
<evidence type="ECO:0000313" key="3">
    <source>
        <dbReference type="EMBL" id="MFC1416645.1"/>
    </source>
</evidence>
<reference evidence="3 4" key="1">
    <citation type="submission" date="2024-09" db="EMBL/GenBank/DDBJ databases">
        <authorList>
            <person name="Lee S.D."/>
        </authorList>
    </citation>
    <scope>NUCLEOTIDE SEQUENCE [LARGE SCALE GENOMIC DNA]</scope>
    <source>
        <strain evidence="3 4">N8-3</strain>
    </source>
</reference>